<keyword evidence="2" id="KW-1185">Reference proteome</keyword>
<dbReference type="GeneID" id="25912018"/>
<dbReference type="InterPro" id="IPR016163">
    <property type="entry name" value="Ald_DH_C"/>
</dbReference>
<dbReference type="Proteomes" id="UP000054560">
    <property type="component" value="Unassembled WGS sequence"/>
</dbReference>
<evidence type="ECO:0000313" key="2">
    <source>
        <dbReference type="Proteomes" id="UP000054560"/>
    </source>
</evidence>
<organism evidence="1 2">
    <name type="scientific">Sphaeroforma arctica JP610</name>
    <dbReference type="NCBI Taxonomy" id="667725"/>
    <lineage>
        <taxon>Eukaryota</taxon>
        <taxon>Ichthyosporea</taxon>
        <taxon>Ichthyophonida</taxon>
        <taxon>Sphaeroforma</taxon>
    </lineage>
</organism>
<dbReference type="GO" id="GO:0016620">
    <property type="term" value="F:oxidoreductase activity, acting on the aldehyde or oxo group of donors, NAD or NADP as acceptor"/>
    <property type="evidence" value="ECO:0007669"/>
    <property type="project" value="InterPro"/>
</dbReference>
<evidence type="ECO:0000313" key="1">
    <source>
        <dbReference type="EMBL" id="KNC75975.1"/>
    </source>
</evidence>
<gene>
    <name evidence="1" type="ORF">SARC_11514</name>
</gene>
<reference evidence="1 2" key="1">
    <citation type="submission" date="2011-02" db="EMBL/GenBank/DDBJ databases">
        <title>The Genome Sequence of Sphaeroforma arctica JP610.</title>
        <authorList>
            <consortium name="The Broad Institute Genome Sequencing Platform"/>
            <person name="Russ C."/>
            <person name="Cuomo C."/>
            <person name="Young S.K."/>
            <person name="Zeng Q."/>
            <person name="Gargeya S."/>
            <person name="Alvarado L."/>
            <person name="Berlin A."/>
            <person name="Chapman S.B."/>
            <person name="Chen Z."/>
            <person name="Freedman E."/>
            <person name="Gellesch M."/>
            <person name="Goldberg J."/>
            <person name="Griggs A."/>
            <person name="Gujja S."/>
            <person name="Heilman E."/>
            <person name="Heiman D."/>
            <person name="Howarth C."/>
            <person name="Mehta T."/>
            <person name="Neiman D."/>
            <person name="Pearson M."/>
            <person name="Roberts A."/>
            <person name="Saif S."/>
            <person name="Shea T."/>
            <person name="Shenoy N."/>
            <person name="Sisk P."/>
            <person name="Stolte C."/>
            <person name="Sykes S."/>
            <person name="White J."/>
            <person name="Yandava C."/>
            <person name="Burger G."/>
            <person name="Gray M.W."/>
            <person name="Holland P.W.H."/>
            <person name="King N."/>
            <person name="Lang F.B.F."/>
            <person name="Roger A.J."/>
            <person name="Ruiz-Trillo I."/>
            <person name="Haas B."/>
            <person name="Nusbaum C."/>
            <person name="Birren B."/>
        </authorList>
    </citation>
    <scope>NUCLEOTIDE SEQUENCE [LARGE SCALE GENOMIC DNA]</scope>
    <source>
        <strain evidence="1 2">JP610</strain>
    </source>
</reference>
<dbReference type="InterPro" id="IPR016161">
    <property type="entry name" value="Ald_DH/histidinol_DH"/>
</dbReference>
<dbReference type="SUPFAM" id="SSF53720">
    <property type="entry name" value="ALDH-like"/>
    <property type="match status" value="1"/>
</dbReference>
<accession>A0A0L0FGU1</accession>
<dbReference type="Gene3D" id="3.40.309.10">
    <property type="entry name" value="Aldehyde Dehydrogenase, Chain A, domain 2"/>
    <property type="match status" value="1"/>
</dbReference>
<evidence type="ECO:0008006" key="3">
    <source>
        <dbReference type="Google" id="ProtNLM"/>
    </source>
</evidence>
<dbReference type="EMBL" id="KQ243327">
    <property type="protein sequence ID" value="KNC75975.1"/>
    <property type="molecule type" value="Genomic_DNA"/>
</dbReference>
<proteinExistence type="predicted"/>
<sequence length="160" mass="17455">MTGAAHTYDQIVWGPGNAQSIAENKRQGKKSCTKPATAELGCVSPLLIVPGDWTDVELEHVAAQIAGTVTNNNSYNCVAGKVLIIDGQWDLKDKFIGCVEAALARVPTRNPYYPGSKDRYSHLQSAYQERFEPIDQPSQDKAHLQVGRVKGLLNSEVDSD</sequence>
<dbReference type="AlphaFoldDB" id="A0A0L0FGU1"/>
<name>A0A0L0FGU1_9EUKA</name>
<protein>
    <recommendedName>
        <fullName evidence="3">Aldehyde dehydrogenase domain-containing protein</fullName>
    </recommendedName>
</protein>
<dbReference type="RefSeq" id="XP_014149877.1">
    <property type="nucleotide sequence ID" value="XM_014294402.1"/>
</dbReference>
<dbReference type="OrthoDB" id="40137at2759"/>